<dbReference type="GO" id="GO:0070475">
    <property type="term" value="P:rRNA base methylation"/>
    <property type="evidence" value="ECO:0007669"/>
    <property type="project" value="TreeGrafter"/>
</dbReference>
<sequence>MSDILQGSVLNLTHESKGVVKIGHFPVFIKNSLPDEDIEYKITKKKSKFAEGELVRILKENERRVSPPCPYFFECGGCQTQHMDDSLEIEFKTESVKNTLSRHIKNIKVNTCVSKHLYDYRNKSVFHVREVDGDVHIGFYKDKSRDIVDVNYCMIQKPIANDIIKTVRKLIKTYNISAYNEKSGKGYLRNIIIRSNNDNSEIQVVFVTNSESPINKRFVEDLVHAHQMITSVIQNVNQKRTNLVTGRESRVIHGNERIQDKLLGKTFKLRHQSFYQVNHGVTELLYQEAIDRAQLTEDDIVIDAYCGVGTIGQIASPYVKKVIGIEVVEEAIRDAKENAELNDRTNTEYHVGKAEEIMKQLVKNNVQPDVVFIDPPRVGTDKDFLDAVLEVAPDRIVYISCNPATLGRDIKILSEQYEIDDVTPFNMFGKTYHVEAVCSMIKKTT</sequence>
<dbReference type="Pfam" id="PF05958">
    <property type="entry name" value="tRNA_U5-meth_tr"/>
    <property type="match status" value="1"/>
</dbReference>
<dbReference type="InterPro" id="IPR010280">
    <property type="entry name" value="U5_MeTrfase_fam"/>
</dbReference>
<dbReference type="PROSITE" id="PS51687">
    <property type="entry name" value="SAM_MT_RNA_M5U"/>
    <property type="match status" value="1"/>
</dbReference>
<evidence type="ECO:0000256" key="1">
    <source>
        <dbReference type="ARBA" id="ARBA00022485"/>
    </source>
</evidence>
<dbReference type="SUPFAM" id="SSF50249">
    <property type="entry name" value="Nucleic acid-binding proteins"/>
    <property type="match status" value="1"/>
</dbReference>
<keyword evidence="1" id="KW-0004">4Fe-4S</keyword>
<evidence type="ECO:0000256" key="5">
    <source>
        <dbReference type="ARBA" id="ARBA00023014"/>
    </source>
</evidence>
<feature type="binding site" evidence="6">
    <location>
        <position position="276"/>
    </location>
    <ligand>
        <name>S-adenosyl-L-methionine</name>
        <dbReference type="ChEBI" id="CHEBI:59789"/>
    </ligand>
</feature>
<evidence type="ECO:0000313" key="9">
    <source>
        <dbReference type="Proteomes" id="UP000521032"/>
    </source>
</evidence>
<dbReference type="FunFam" id="2.40.50.1070:FF:000003">
    <property type="entry name" value="23S rRNA (Uracil-5-)-methyltransferase RumA"/>
    <property type="match status" value="1"/>
</dbReference>
<dbReference type="Gene3D" id="2.40.50.1070">
    <property type="match status" value="1"/>
</dbReference>
<dbReference type="FunFam" id="3.40.50.150:FF:000009">
    <property type="entry name" value="23S rRNA (Uracil(1939)-C(5))-methyltransferase RlmD"/>
    <property type="match status" value="1"/>
</dbReference>
<dbReference type="Gene3D" id="3.40.50.150">
    <property type="entry name" value="Vaccinia Virus protein VP39"/>
    <property type="match status" value="1"/>
</dbReference>
<dbReference type="InterPro" id="IPR030390">
    <property type="entry name" value="MeTrfase_TrmA_AS"/>
</dbReference>
<evidence type="ECO:0000256" key="6">
    <source>
        <dbReference type="PROSITE-ProRule" id="PRU01024"/>
    </source>
</evidence>
<dbReference type="AlphaFoldDB" id="A0A6V7RN77"/>
<protein>
    <submittedName>
        <fullName evidence="8">Putative RNA methyltransferase</fullName>
    </submittedName>
</protein>
<keyword evidence="4 6" id="KW-0949">S-adenosyl-L-methionine</keyword>
<feature type="binding site" evidence="6">
    <location>
        <position position="305"/>
    </location>
    <ligand>
        <name>S-adenosyl-L-methionine</name>
        <dbReference type="ChEBI" id="CHEBI:59789"/>
    </ligand>
</feature>
<dbReference type="InterPro" id="IPR012340">
    <property type="entry name" value="NA-bd_OB-fold"/>
</dbReference>
<keyword evidence="1" id="KW-0479">Metal-binding</keyword>
<dbReference type="SUPFAM" id="SSF53335">
    <property type="entry name" value="S-adenosyl-L-methionine-dependent methyltransferases"/>
    <property type="match status" value="1"/>
</dbReference>
<keyword evidence="1" id="KW-0408">Iron</keyword>
<keyword evidence="9" id="KW-1185">Reference proteome</keyword>
<feature type="active site" evidence="7">
    <location>
        <position position="401"/>
    </location>
</feature>
<evidence type="ECO:0000256" key="2">
    <source>
        <dbReference type="ARBA" id="ARBA00022603"/>
    </source>
</evidence>
<dbReference type="InterPro" id="IPR029063">
    <property type="entry name" value="SAM-dependent_MTases_sf"/>
</dbReference>
<comment type="caution">
    <text evidence="8">The sequence shown here is derived from an EMBL/GenBank/DDBJ whole genome shotgun (WGS) entry which is preliminary data.</text>
</comment>
<keyword evidence="5" id="KW-0411">Iron-sulfur</keyword>
<reference evidence="8 9" key="1">
    <citation type="submission" date="2020-07" db="EMBL/GenBank/DDBJ databases">
        <authorList>
            <person name="Criscuolo A."/>
        </authorList>
    </citation>
    <scope>NUCLEOTIDE SEQUENCE [LARGE SCALE GENOMIC DNA]</scope>
    <source>
        <strain evidence="9">CIP 111030</strain>
    </source>
</reference>
<evidence type="ECO:0000256" key="3">
    <source>
        <dbReference type="ARBA" id="ARBA00022679"/>
    </source>
</evidence>
<keyword evidence="3 6" id="KW-0808">Transferase</keyword>
<dbReference type="Proteomes" id="UP000521032">
    <property type="component" value="Unassembled WGS sequence"/>
</dbReference>
<organism evidence="8 9">
    <name type="scientific">Phocicoccus schoeneichii</name>
    <dbReference type="NCBI Taxonomy" id="1812261"/>
    <lineage>
        <taxon>Bacteria</taxon>
        <taxon>Bacillati</taxon>
        <taxon>Bacillota</taxon>
        <taxon>Bacilli</taxon>
        <taxon>Bacillales</taxon>
        <taxon>Salinicoccaceae</taxon>
        <taxon>Phocicoccus</taxon>
    </lineage>
</organism>
<feature type="binding site" evidence="6">
    <location>
        <position position="374"/>
    </location>
    <ligand>
        <name>S-adenosyl-L-methionine</name>
        <dbReference type="ChEBI" id="CHEBI:59789"/>
    </ligand>
</feature>
<name>A0A6V7RN77_9BACL</name>
<evidence type="ECO:0000313" key="8">
    <source>
        <dbReference type="EMBL" id="CAD2079788.1"/>
    </source>
</evidence>
<dbReference type="CDD" id="cd02440">
    <property type="entry name" value="AdoMet_MTases"/>
    <property type="match status" value="1"/>
</dbReference>
<dbReference type="PROSITE" id="PS01230">
    <property type="entry name" value="TRMA_1"/>
    <property type="match status" value="1"/>
</dbReference>
<evidence type="ECO:0000256" key="4">
    <source>
        <dbReference type="ARBA" id="ARBA00022691"/>
    </source>
</evidence>
<dbReference type="NCBIfam" id="TIGR00479">
    <property type="entry name" value="rumA"/>
    <property type="match status" value="1"/>
</dbReference>
<evidence type="ECO:0000256" key="7">
    <source>
        <dbReference type="PROSITE-ProRule" id="PRU10015"/>
    </source>
</evidence>
<dbReference type="RefSeq" id="WP_186088511.1">
    <property type="nucleotide sequence ID" value="NZ_BMDB01000004.1"/>
</dbReference>
<feature type="binding site" evidence="6">
    <location>
        <position position="326"/>
    </location>
    <ligand>
        <name>S-adenosyl-L-methionine</name>
        <dbReference type="ChEBI" id="CHEBI:59789"/>
    </ligand>
</feature>
<dbReference type="PANTHER" id="PTHR11061">
    <property type="entry name" value="RNA M5U METHYLTRANSFERASE"/>
    <property type="match status" value="1"/>
</dbReference>
<keyword evidence="2 6" id="KW-0489">Methyltransferase</keyword>
<comment type="similarity">
    <text evidence="6">Belongs to the class I-like SAM-binding methyltransferase superfamily. RNA M5U methyltransferase family.</text>
</comment>
<dbReference type="GO" id="GO:0051539">
    <property type="term" value="F:4 iron, 4 sulfur cluster binding"/>
    <property type="evidence" value="ECO:0007669"/>
    <property type="project" value="UniProtKB-KW"/>
</dbReference>
<dbReference type="EMBL" id="CAJEWE010000011">
    <property type="protein sequence ID" value="CAD2079788.1"/>
    <property type="molecule type" value="Genomic_DNA"/>
</dbReference>
<gene>
    <name evidence="8" type="ORF">JEOSCH030_01711</name>
</gene>
<accession>A0A6V7RN77</accession>
<dbReference type="GO" id="GO:0070041">
    <property type="term" value="F:rRNA (uridine-C5-)-methyltransferase activity"/>
    <property type="evidence" value="ECO:0007669"/>
    <property type="project" value="TreeGrafter"/>
</dbReference>
<dbReference type="PANTHER" id="PTHR11061:SF30">
    <property type="entry name" value="TRNA (URACIL(54)-C(5))-METHYLTRANSFERASE"/>
    <property type="match status" value="1"/>
</dbReference>
<dbReference type="Gene3D" id="2.40.50.140">
    <property type="entry name" value="Nucleic acid-binding proteins"/>
    <property type="match status" value="1"/>
</dbReference>
<proteinExistence type="inferred from homology"/>
<feature type="active site" description="Nucleophile" evidence="6">
    <location>
        <position position="401"/>
    </location>
</feature>